<dbReference type="RefSeq" id="WP_251592813.1">
    <property type="nucleotide sequence ID" value="NZ_JAMLJI010000002.1"/>
</dbReference>
<dbReference type="SUPFAM" id="SSF109604">
    <property type="entry name" value="HD-domain/PDEase-like"/>
    <property type="match status" value="1"/>
</dbReference>
<evidence type="ECO:0000313" key="2">
    <source>
        <dbReference type="EMBL" id="MDR5894857.1"/>
    </source>
</evidence>
<dbReference type="InterPro" id="IPR013976">
    <property type="entry name" value="HDOD"/>
</dbReference>
<sequence length="275" mass="30981">MDQLFEKIHQLPNVPEVVMELLENFNNRNISVDEVSSSIKKDPNLSLKVLRMANSARYGAGRNVASIDDAVMLLGFDCVKTLVIASGVTCAFKELPGLDRREFWRESFMVANIAKTILRNSKLKGSLPETAFTCGILHNIGLTLMHIGEPEKMLRIDKLVEQGAIRSELEQNQFGYDYTQVGAELARRWRFPETIRTALEYQNAPLSAEPFSPYAASVHLASYLYRCIANGKTEEEALSQFPADVRKPLSLDLLTLYEEIVELMRHDDDIDAILA</sequence>
<dbReference type="PANTHER" id="PTHR33525">
    <property type="match status" value="1"/>
</dbReference>
<organism evidence="2 3">
    <name type="scientific">Larsenimonas suaedae</name>
    <dbReference type="NCBI Taxonomy" id="1851019"/>
    <lineage>
        <taxon>Bacteria</taxon>
        <taxon>Pseudomonadati</taxon>
        <taxon>Pseudomonadota</taxon>
        <taxon>Gammaproteobacteria</taxon>
        <taxon>Oceanospirillales</taxon>
        <taxon>Halomonadaceae</taxon>
        <taxon>Larsenimonas</taxon>
    </lineage>
</organism>
<evidence type="ECO:0000259" key="1">
    <source>
        <dbReference type="PROSITE" id="PS51833"/>
    </source>
</evidence>
<dbReference type="PROSITE" id="PS51833">
    <property type="entry name" value="HDOD"/>
    <property type="match status" value="1"/>
</dbReference>
<dbReference type="Gene3D" id="1.10.3210.10">
    <property type="entry name" value="Hypothetical protein af1432"/>
    <property type="match status" value="1"/>
</dbReference>
<feature type="domain" description="HDOD" evidence="1">
    <location>
        <begin position="11"/>
        <end position="205"/>
    </location>
</feature>
<evidence type="ECO:0000313" key="3">
    <source>
        <dbReference type="Proteomes" id="UP001269375"/>
    </source>
</evidence>
<comment type="caution">
    <text evidence="2">The sequence shown here is derived from an EMBL/GenBank/DDBJ whole genome shotgun (WGS) entry which is preliminary data.</text>
</comment>
<name>A0ABU1GTE6_9GAMM</name>
<proteinExistence type="predicted"/>
<accession>A0ABU1GTE6</accession>
<dbReference type="Proteomes" id="UP001269375">
    <property type="component" value="Unassembled WGS sequence"/>
</dbReference>
<gene>
    <name evidence="2" type="ORF">QC825_02060</name>
</gene>
<dbReference type="EMBL" id="JARWAO010000001">
    <property type="protein sequence ID" value="MDR5894857.1"/>
    <property type="molecule type" value="Genomic_DNA"/>
</dbReference>
<dbReference type="Pfam" id="PF08668">
    <property type="entry name" value="HDOD"/>
    <property type="match status" value="1"/>
</dbReference>
<protein>
    <submittedName>
        <fullName evidence="2">HDOD domain-containing protein</fullName>
    </submittedName>
</protein>
<dbReference type="InterPro" id="IPR052340">
    <property type="entry name" value="RNase_Y/CdgJ"/>
</dbReference>
<keyword evidence="3" id="KW-1185">Reference proteome</keyword>
<dbReference type="PANTHER" id="PTHR33525:SF6">
    <property type="entry name" value="HDOD DOMAIN-CONTAINING PROTEIN"/>
    <property type="match status" value="1"/>
</dbReference>
<reference evidence="2 3" key="1">
    <citation type="submission" date="2023-04" db="EMBL/GenBank/DDBJ databases">
        <title>A long-awaited taxogenomic arrangement of the family Halomonadaceae.</title>
        <authorList>
            <person name="De La Haba R."/>
            <person name="Chuvochina M."/>
            <person name="Wittouck S."/>
            <person name="Arahal D.R."/>
            <person name="Sanchez-Porro C."/>
            <person name="Hugenholtz P."/>
            <person name="Ventosa A."/>
        </authorList>
    </citation>
    <scope>NUCLEOTIDE SEQUENCE [LARGE SCALE GENOMIC DNA]</scope>
    <source>
        <strain evidence="2 3">DSM 22428</strain>
    </source>
</reference>